<gene>
    <name evidence="6" type="primary">vapC</name>
</gene>
<dbReference type="SUPFAM" id="SSF88723">
    <property type="entry name" value="PIN domain-like"/>
    <property type="match status" value="1"/>
</dbReference>
<evidence type="ECO:0000256" key="2">
    <source>
        <dbReference type="ARBA" id="ARBA00022722"/>
    </source>
</evidence>
<evidence type="ECO:0000256" key="3">
    <source>
        <dbReference type="ARBA" id="ARBA00022723"/>
    </source>
</evidence>
<accession>A0A806KP29</accession>
<feature type="binding site" evidence="6">
    <location>
        <position position="6"/>
    </location>
    <ligand>
        <name>Mg(2+)</name>
        <dbReference type="ChEBI" id="CHEBI:18420"/>
    </ligand>
</feature>
<feature type="binding site" evidence="6">
    <location>
        <position position="99"/>
    </location>
    <ligand>
        <name>Mg(2+)</name>
        <dbReference type="ChEBI" id="CHEBI:18420"/>
    </ligand>
</feature>
<dbReference type="InterPro" id="IPR051749">
    <property type="entry name" value="PINc/VapC_TA_RNase"/>
</dbReference>
<evidence type="ECO:0000313" key="8">
    <source>
        <dbReference type="EMBL" id="AGS54001.1"/>
    </source>
</evidence>
<proteinExistence type="inferred from homology"/>
<evidence type="ECO:0000256" key="6">
    <source>
        <dbReference type="HAMAP-Rule" id="MF_00265"/>
    </source>
</evidence>
<keyword evidence="4 6" id="KW-0378">Hydrolase</keyword>
<dbReference type="Pfam" id="PF01850">
    <property type="entry name" value="PIN"/>
    <property type="match status" value="1"/>
</dbReference>
<keyword evidence="5 6" id="KW-0460">Magnesium</keyword>
<keyword evidence="6" id="KW-0800">Toxin</keyword>
<comment type="cofactor">
    <cofactor evidence="6">
        <name>Mg(2+)</name>
        <dbReference type="ChEBI" id="CHEBI:18420"/>
    </cofactor>
</comment>
<reference evidence="8" key="1">
    <citation type="submission" date="2012-03" db="EMBL/GenBank/DDBJ databases">
        <title>Functional metagenomics reveals considerable lignocellulase gene clusters in the gut microbiome of a wood-feeding higher termite.</title>
        <authorList>
            <person name="Liu N."/>
        </authorList>
    </citation>
    <scope>NUCLEOTIDE SEQUENCE</scope>
</reference>
<dbReference type="GO" id="GO:0090729">
    <property type="term" value="F:toxin activity"/>
    <property type="evidence" value="ECO:0007669"/>
    <property type="project" value="UniProtKB-KW"/>
</dbReference>
<protein>
    <recommendedName>
        <fullName evidence="6">Ribonuclease VapC</fullName>
        <shortName evidence="6">RNase VapC</shortName>
        <ecNumber evidence="6">3.1.-.-</ecNumber>
    </recommendedName>
    <alternativeName>
        <fullName evidence="6">Toxin VapC</fullName>
    </alternativeName>
</protein>
<dbReference type="GO" id="GO:0000287">
    <property type="term" value="F:magnesium ion binding"/>
    <property type="evidence" value="ECO:0007669"/>
    <property type="project" value="UniProtKB-UniRule"/>
</dbReference>
<dbReference type="AlphaFoldDB" id="A0A806KP29"/>
<dbReference type="HAMAP" id="MF_00265">
    <property type="entry name" value="VapC_Nob1"/>
    <property type="match status" value="1"/>
</dbReference>
<sequence>MSLIVDTSVWIDIFNPKIQTRKKESLKKLIQDDYPIYLCPIIYQEILQGIREDKAFEEVRYILQQFKMIDIDLMYVTDYAVNLYRHLRKKGITIRKSVDCLIASYAIIADMDLLHNDNDFKYIANESNLKIYGRG</sequence>
<evidence type="ECO:0000256" key="4">
    <source>
        <dbReference type="ARBA" id="ARBA00022801"/>
    </source>
</evidence>
<keyword evidence="1 6" id="KW-1277">Toxin-antitoxin system</keyword>
<dbReference type="GO" id="GO:0016787">
    <property type="term" value="F:hydrolase activity"/>
    <property type="evidence" value="ECO:0007669"/>
    <property type="project" value="UniProtKB-KW"/>
</dbReference>
<feature type="domain" description="PIN" evidence="7">
    <location>
        <begin position="4"/>
        <end position="124"/>
    </location>
</feature>
<evidence type="ECO:0000256" key="1">
    <source>
        <dbReference type="ARBA" id="ARBA00022649"/>
    </source>
</evidence>
<dbReference type="PANTHER" id="PTHR42740:SF1">
    <property type="entry name" value="RIBONUCLEASE VAPC3"/>
    <property type="match status" value="1"/>
</dbReference>
<keyword evidence="3 6" id="KW-0479">Metal-binding</keyword>
<evidence type="ECO:0000256" key="5">
    <source>
        <dbReference type="ARBA" id="ARBA00022842"/>
    </source>
</evidence>
<dbReference type="InterPro" id="IPR002716">
    <property type="entry name" value="PIN_dom"/>
</dbReference>
<dbReference type="PANTHER" id="PTHR42740">
    <property type="entry name" value="RIBONUCLEASE VAPC3"/>
    <property type="match status" value="1"/>
</dbReference>
<dbReference type="EMBL" id="JQ844268">
    <property type="protein sequence ID" value="AGS54001.1"/>
    <property type="molecule type" value="Genomic_DNA"/>
</dbReference>
<comment type="similarity">
    <text evidence="6">Belongs to the PINc/VapC protein family.</text>
</comment>
<dbReference type="GO" id="GO:0004540">
    <property type="term" value="F:RNA nuclease activity"/>
    <property type="evidence" value="ECO:0007669"/>
    <property type="project" value="InterPro"/>
</dbReference>
<keyword evidence="2 6" id="KW-0540">Nuclease</keyword>
<dbReference type="EC" id="3.1.-.-" evidence="6"/>
<dbReference type="InterPro" id="IPR022907">
    <property type="entry name" value="VapC_family"/>
</dbReference>
<comment type="function">
    <text evidence="6">Toxic component of a toxin-antitoxin (TA) system. An RNase.</text>
</comment>
<dbReference type="InterPro" id="IPR029060">
    <property type="entry name" value="PIN-like_dom_sf"/>
</dbReference>
<name>A0A806KP29_9BACT</name>
<dbReference type="Gene3D" id="3.40.50.1010">
    <property type="entry name" value="5'-nuclease"/>
    <property type="match status" value="1"/>
</dbReference>
<evidence type="ECO:0000259" key="7">
    <source>
        <dbReference type="Pfam" id="PF01850"/>
    </source>
</evidence>
<organism evidence="8">
    <name type="scientific">uncultured bacterium contig00088</name>
    <dbReference type="NCBI Taxonomy" id="1181561"/>
    <lineage>
        <taxon>Bacteria</taxon>
        <taxon>environmental samples</taxon>
    </lineage>
</organism>